<dbReference type="SUPFAM" id="SSF111331">
    <property type="entry name" value="NAD kinase/diacylglycerol kinase-like"/>
    <property type="match status" value="1"/>
</dbReference>
<dbReference type="EMBL" id="LFWZ01000033">
    <property type="protein sequence ID" value="KON30375.1"/>
    <property type="molecule type" value="Genomic_DNA"/>
</dbReference>
<evidence type="ECO:0000313" key="2">
    <source>
        <dbReference type="Proteomes" id="UP000037210"/>
    </source>
</evidence>
<protein>
    <submittedName>
        <fullName evidence="1">ATP-NAD kinase</fullName>
    </submittedName>
</protein>
<keyword evidence="1" id="KW-0418">Kinase</keyword>
<dbReference type="InterPro" id="IPR016064">
    <property type="entry name" value="NAD/diacylglycerol_kinase_sf"/>
</dbReference>
<dbReference type="Pfam" id="PF20143">
    <property type="entry name" value="NAD_kinase_C"/>
    <property type="match status" value="1"/>
</dbReference>
<dbReference type="InterPro" id="IPR039065">
    <property type="entry name" value="AcoX-like"/>
</dbReference>
<keyword evidence="1" id="KW-0808">Transferase</keyword>
<dbReference type="PATRIC" id="fig|1685127.3.peg.1112"/>
<dbReference type="PANTHER" id="PTHR40697">
    <property type="entry name" value="ACETOIN CATABOLISM PROTEIN X"/>
    <property type="match status" value="1"/>
</dbReference>
<dbReference type="Proteomes" id="UP000037210">
    <property type="component" value="Unassembled WGS sequence"/>
</dbReference>
<organism evidence="1 2">
    <name type="scientific">miscellaneous Crenarchaeota group-15 archaeon DG-45</name>
    <dbReference type="NCBI Taxonomy" id="1685127"/>
    <lineage>
        <taxon>Archaea</taxon>
        <taxon>Candidatus Bathyarchaeota</taxon>
        <taxon>MCG-15</taxon>
    </lineage>
</organism>
<sequence length="356" mass="38216">MGGSVGLKGTDGEEILARARALGAAPIAPARAMEALREILPMRDEVELFTSQGDMGEDEARACGFEPMVVGSARSGRTTADDTRSDAREMLRRGVSLLLFAGGDGTARDIHEAVRDRLPVLGIPTGVKMHSGVLAINPRTAGSLAVRFLQGKVGVCRGEVMDIDEEAFRHGRLSARLYGYLNIPCDRRMVQNVKIGSVATEREAPEGIAWHIIDGMEDDCLYIVGPGTTTKAIMEKLGLEYTLLGVDVIHRGEIEALDVNESRLMGIVRGDKAKIIVSVIGGQGFIFGRGNQQISPQVIRLVGRENIIIVATESKIVSLKGSPLLVDTGDGAVDGMLRGYMRLVTGYGKSIIYKVS</sequence>
<reference evidence="1 2" key="1">
    <citation type="submission" date="2015-06" db="EMBL/GenBank/DDBJ databases">
        <title>New insights into the roles of widespread benthic archaea in carbon and nitrogen cycling.</title>
        <authorList>
            <person name="Lazar C.S."/>
            <person name="Baker B.J."/>
            <person name="Seitz K.W."/>
            <person name="Hyde A.S."/>
            <person name="Dick G.J."/>
            <person name="Hinrichs K.-U."/>
            <person name="Teske A.P."/>
        </authorList>
    </citation>
    <scope>NUCLEOTIDE SEQUENCE [LARGE SCALE GENOMIC DNA]</scope>
    <source>
        <strain evidence="1">DG-45</strain>
    </source>
</reference>
<dbReference type="Pfam" id="PF01513">
    <property type="entry name" value="NAD_kinase"/>
    <property type="match status" value="1"/>
</dbReference>
<dbReference type="InterPro" id="IPR011386">
    <property type="entry name" value="Put_ATP-NAD_kin"/>
</dbReference>
<dbReference type="GO" id="GO:0006741">
    <property type="term" value="P:NADP+ biosynthetic process"/>
    <property type="evidence" value="ECO:0007669"/>
    <property type="project" value="InterPro"/>
</dbReference>
<dbReference type="PANTHER" id="PTHR40697:SF2">
    <property type="entry name" value="ATP-NAD KINASE-RELATED"/>
    <property type="match status" value="1"/>
</dbReference>
<dbReference type="GO" id="GO:0003951">
    <property type="term" value="F:NAD+ kinase activity"/>
    <property type="evidence" value="ECO:0007669"/>
    <property type="project" value="InterPro"/>
</dbReference>
<comment type="caution">
    <text evidence="1">The sequence shown here is derived from an EMBL/GenBank/DDBJ whole genome shotgun (WGS) entry which is preliminary data.</text>
</comment>
<accession>A0A0M0BPS8</accession>
<dbReference type="InterPro" id="IPR002504">
    <property type="entry name" value="NADK"/>
</dbReference>
<evidence type="ECO:0000313" key="1">
    <source>
        <dbReference type="EMBL" id="KON30375.1"/>
    </source>
</evidence>
<gene>
    <name evidence="1" type="ORF">AC482_04000</name>
</gene>
<proteinExistence type="predicted"/>
<name>A0A0M0BPS8_9ARCH</name>
<dbReference type="PIRSF" id="PIRSF016907">
    <property type="entry name" value="Kin_ATP-NAD"/>
    <property type="match status" value="1"/>
</dbReference>
<dbReference type="AlphaFoldDB" id="A0A0M0BPS8"/>